<keyword evidence="10" id="KW-1185">Reference proteome</keyword>
<evidence type="ECO:0000256" key="2">
    <source>
        <dbReference type="ARBA" id="ARBA00005811"/>
    </source>
</evidence>
<proteinExistence type="inferred from homology"/>
<dbReference type="InterPro" id="IPR003400">
    <property type="entry name" value="ExbD"/>
</dbReference>
<keyword evidence="7" id="KW-0653">Protein transport</keyword>
<name>A0ABV7EQH9_9GAMM</name>
<dbReference type="PANTHER" id="PTHR30558:SF3">
    <property type="entry name" value="BIOPOLYMER TRANSPORT PROTEIN EXBD-RELATED"/>
    <property type="match status" value="1"/>
</dbReference>
<evidence type="ECO:0000256" key="8">
    <source>
        <dbReference type="SAM" id="Phobius"/>
    </source>
</evidence>
<dbReference type="EMBL" id="JBHRSS010000003">
    <property type="protein sequence ID" value="MFC3104128.1"/>
    <property type="molecule type" value="Genomic_DNA"/>
</dbReference>
<evidence type="ECO:0000256" key="6">
    <source>
        <dbReference type="ARBA" id="ARBA00023136"/>
    </source>
</evidence>
<organism evidence="9 10">
    <name type="scientific">Salinisphaera aquimarina</name>
    <dbReference type="NCBI Taxonomy" id="2094031"/>
    <lineage>
        <taxon>Bacteria</taxon>
        <taxon>Pseudomonadati</taxon>
        <taxon>Pseudomonadota</taxon>
        <taxon>Gammaproteobacteria</taxon>
        <taxon>Salinisphaerales</taxon>
        <taxon>Salinisphaeraceae</taxon>
        <taxon>Salinisphaera</taxon>
    </lineage>
</organism>
<dbReference type="Pfam" id="PF02472">
    <property type="entry name" value="ExbD"/>
    <property type="match status" value="1"/>
</dbReference>
<sequence>MILAPPKRPRSSEENILPLINIVFLLLIFFMLAGVLAQHPPFELTPPSTAQTEESTQLNNRVLSLAADGRIALGGETLERGALVDALADWPKGKPLQVRADGHIKAGALTELFATLREAGIAEINLLTQHKTP</sequence>
<evidence type="ECO:0000256" key="3">
    <source>
        <dbReference type="ARBA" id="ARBA00022475"/>
    </source>
</evidence>
<evidence type="ECO:0000313" key="9">
    <source>
        <dbReference type="EMBL" id="MFC3104128.1"/>
    </source>
</evidence>
<evidence type="ECO:0000256" key="7">
    <source>
        <dbReference type="RuleBase" id="RU003879"/>
    </source>
</evidence>
<comment type="caution">
    <text evidence="9">The sequence shown here is derived from an EMBL/GenBank/DDBJ whole genome shotgun (WGS) entry which is preliminary data.</text>
</comment>
<keyword evidence="4 7" id="KW-0812">Transmembrane</keyword>
<dbReference type="RefSeq" id="WP_380688810.1">
    <property type="nucleotide sequence ID" value="NZ_JBHRSS010000003.1"/>
</dbReference>
<gene>
    <name evidence="9" type="ORF">ACFOSU_09500</name>
</gene>
<reference evidence="10" key="1">
    <citation type="journal article" date="2019" name="Int. J. Syst. Evol. Microbiol.">
        <title>The Global Catalogue of Microorganisms (GCM) 10K type strain sequencing project: providing services to taxonomists for standard genome sequencing and annotation.</title>
        <authorList>
            <consortium name="The Broad Institute Genomics Platform"/>
            <consortium name="The Broad Institute Genome Sequencing Center for Infectious Disease"/>
            <person name="Wu L."/>
            <person name="Ma J."/>
        </authorList>
    </citation>
    <scope>NUCLEOTIDE SEQUENCE [LARGE SCALE GENOMIC DNA]</scope>
    <source>
        <strain evidence="10">KCTC 52640</strain>
    </source>
</reference>
<evidence type="ECO:0000256" key="4">
    <source>
        <dbReference type="ARBA" id="ARBA00022692"/>
    </source>
</evidence>
<feature type="transmembrane region" description="Helical" evidence="8">
    <location>
        <begin position="16"/>
        <end position="37"/>
    </location>
</feature>
<keyword evidence="7" id="KW-0813">Transport</keyword>
<evidence type="ECO:0000313" key="10">
    <source>
        <dbReference type="Proteomes" id="UP001595462"/>
    </source>
</evidence>
<evidence type="ECO:0000256" key="1">
    <source>
        <dbReference type="ARBA" id="ARBA00004162"/>
    </source>
</evidence>
<keyword evidence="6 8" id="KW-0472">Membrane</keyword>
<comment type="subcellular location">
    <subcellularLocation>
        <location evidence="1">Cell membrane</location>
        <topology evidence="1">Single-pass membrane protein</topology>
    </subcellularLocation>
    <subcellularLocation>
        <location evidence="7">Cell membrane</location>
        <topology evidence="7">Single-pass type II membrane protein</topology>
    </subcellularLocation>
</comment>
<dbReference type="PANTHER" id="PTHR30558">
    <property type="entry name" value="EXBD MEMBRANE COMPONENT OF PMF-DRIVEN MACROMOLECULE IMPORT SYSTEM"/>
    <property type="match status" value="1"/>
</dbReference>
<comment type="similarity">
    <text evidence="2 7">Belongs to the ExbD/TolR family.</text>
</comment>
<keyword evidence="3" id="KW-1003">Cell membrane</keyword>
<dbReference type="Proteomes" id="UP001595462">
    <property type="component" value="Unassembled WGS sequence"/>
</dbReference>
<dbReference type="Gene3D" id="3.30.420.270">
    <property type="match status" value="1"/>
</dbReference>
<accession>A0ABV7EQH9</accession>
<protein>
    <submittedName>
        <fullName evidence="9">ExbD/TolR family protein</fullName>
    </submittedName>
</protein>
<evidence type="ECO:0000256" key="5">
    <source>
        <dbReference type="ARBA" id="ARBA00022989"/>
    </source>
</evidence>
<keyword evidence="5 8" id="KW-1133">Transmembrane helix</keyword>